<keyword evidence="2" id="KW-0378">Hydrolase</keyword>
<dbReference type="PANTHER" id="PTHR12304">
    <property type="entry name" value="INOSINE-URIDINE PREFERRING NUCLEOSIDE HYDROLASE"/>
    <property type="match status" value="1"/>
</dbReference>
<dbReference type="GO" id="GO:0005829">
    <property type="term" value="C:cytosol"/>
    <property type="evidence" value="ECO:0007669"/>
    <property type="project" value="TreeGrafter"/>
</dbReference>
<dbReference type="GO" id="GO:0070636">
    <property type="term" value="F:nicotinic acid riboside hydrolase activity"/>
    <property type="evidence" value="ECO:0007669"/>
    <property type="project" value="EnsemblFungi"/>
</dbReference>
<dbReference type="VEuPathDB" id="FungiDB:CTRG_01682"/>
<dbReference type="GO" id="GO:0008655">
    <property type="term" value="P:pyrimidine-containing compound salvage"/>
    <property type="evidence" value="ECO:0007669"/>
    <property type="project" value="EnsemblFungi"/>
</dbReference>
<dbReference type="AlphaFoldDB" id="C5M750"/>
<dbReference type="OrthoDB" id="432381at2759"/>
<sequence length="332" mass="36865">MTKQPIPIWLDCDPGNDDAFAILLSLFDTRFQLLGISTVHGNAPIEMTTHNTLSLLDLLHVYNKVKVYKGSEAPLKTAPLYALNVHGSNGIGGVEFPENTVNQVVTEKDYLEAMKEAIEAYSGNICLICTGTLTNVAKLIAKYPEVTESLRYVSIMGGSFGFGNITPYAEFNFRADPYAAKIVLDTLSNKIILAPLNLTHTVIATKEVRQQIYDANNEKRNSNVRHVFYSIINFYSKVYGTKGFTEGPPVHDPLAVYSLLPFVDKTDDYGYSFVRKKIDVVVDGERAGESVVSDNDDSSEGIFIGEQFNKKKFWDSLLLSLQNADFYVASNL</sequence>
<dbReference type="KEGG" id="ctp:CTRG_01682"/>
<dbReference type="InterPro" id="IPR023186">
    <property type="entry name" value="IUNH"/>
</dbReference>
<evidence type="ECO:0000256" key="2">
    <source>
        <dbReference type="ARBA" id="ARBA00022801"/>
    </source>
</evidence>
<dbReference type="HOGENOM" id="CLU_036838_2_0_1"/>
<proteinExistence type="inferred from homology"/>
<evidence type="ECO:0000256" key="3">
    <source>
        <dbReference type="ARBA" id="ARBA00023295"/>
    </source>
</evidence>
<dbReference type="GO" id="GO:0034355">
    <property type="term" value="P:NAD+ biosynthetic process via the salvage pathway"/>
    <property type="evidence" value="ECO:0007669"/>
    <property type="project" value="EnsemblFungi"/>
</dbReference>
<dbReference type="GO" id="GO:0070635">
    <property type="term" value="F:nicotinamide riboside hydrolase activity"/>
    <property type="evidence" value="ECO:0007669"/>
    <property type="project" value="EnsemblFungi"/>
</dbReference>
<organism evidence="5 6">
    <name type="scientific">Candida tropicalis (strain ATCC MYA-3404 / T1)</name>
    <name type="common">Yeast</name>
    <dbReference type="NCBI Taxonomy" id="294747"/>
    <lineage>
        <taxon>Eukaryota</taxon>
        <taxon>Fungi</taxon>
        <taxon>Dikarya</taxon>
        <taxon>Ascomycota</taxon>
        <taxon>Saccharomycotina</taxon>
        <taxon>Pichiomycetes</taxon>
        <taxon>Debaryomycetaceae</taxon>
        <taxon>Candida/Lodderomyces clade</taxon>
        <taxon>Candida</taxon>
    </lineage>
</organism>
<dbReference type="Gene3D" id="3.90.245.10">
    <property type="entry name" value="Ribonucleoside hydrolase-like"/>
    <property type="match status" value="1"/>
</dbReference>
<dbReference type="eggNOG" id="KOG2938">
    <property type="taxonomic scope" value="Eukaryota"/>
</dbReference>
<dbReference type="GO" id="GO:0006218">
    <property type="term" value="P:uridine catabolic process"/>
    <property type="evidence" value="ECO:0007669"/>
    <property type="project" value="EnsemblFungi"/>
</dbReference>
<gene>
    <name evidence="5" type="ORF">CTRG_01682</name>
</gene>
<dbReference type="Pfam" id="PF01156">
    <property type="entry name" value="IU_nuc_hydro"/>
    <property type="match status" value="1"/>
</dbReference>
<dbReference type="GeneID" id="8301501"/>
<dbReference type="EMBL" id="GG692396">
    <property type="protein sequence ID" value="EER34820.1"/>
    <property type="molecule type" value="Genomic_DNA"/>
</dbReference>
<dbReference type="SUPFAM" id="SSF53590">
    <property type="entry name" value="Nucleoside hydrolase"/>
    <property type="match status" value="1"/>
</dbReference>
<dbReference type="GO" id="GO:0019358">
    <property type="term" value="P:nicotinate nucleotide salvage"/>
    <property type="evidence" value="ECO:0007669"/>
    <property type="project" value="EnsemblFungi"/>
</dbReference>
<protein>
    <recommendedName>
        <fullName evidence="4">Inosine/uridine-preferring nucleoside hydrolase domain-containing protein</fullName>
    </recommendedName>
</protein>
<evidence type="ECO:0000256" key="1">
    <source>
        <dbReference type="ARBA" id="ARBA00009176"/>
    </source>
</evidence>
<keyword evidence="3" id="KW-0326">Glycosidase</keyword>
<evidence type="ECO:0000313" key="6">
    <source>
        <dbReference type="Proteomes" id="UP000002037"/>
    </source>
</evidence>
<dbReference type="CDD" id="cd02651">
    <property type="entry name" value="nuc_hydro_IU_UC_XIUA"/>
    <property type="match status" value="1"/>
</dbReference>
<name>C5M750_CANTT</name>
<dbReference type="InterPro" id="IPR036452">
    <property type="entry name" value="Ribo_hydro-like"/>
</dbReference>
<reference evidence="5 6" key="1">
    <citation type="journal article" date="2009" name="Nature">
        <title>Evolution of pathogenicity and sexual reproduction in eight Candida genomes.</title>
        <authorList>
            <person name="Butler G."/>
            <person name="Rasmussen M.D."/>
            <person name="Lin M.F."/>
            <person name="Santos M.A."/>
            <person name="Sakthikumar S."/>
            <person name="Munro C.A."/>
            <person name="Rheinbay E."/>
            <person name="Grabherr M."/>
            <person name="Forche A."/>
            <person name="Reedy J.L."/>
            <person name="Agrafioti I."/>
            <person name="Arnaud M.B."/>
            <person name="Bates S."/>
            <person name="Brown A.J."/>
            <person name="Brunke S."/>
            <person name="Costanzo M.C."/>
            <person name="Fitzpatrick D.A."/>
            <person name="de Groot P.W."/>
            <person name="Harris D."/>
            <person name="Hoyer L.L."/>
            <person name="Hube B."/>
            <person name="Klis F.M."/>
            <person name="Kodira C."/>
            <person name="Lennard N."/>
            <person name="Logue M.E."/>
            <person name="Martin R."/>
            <person name="Neiman A.M."/>
            <person name="Nikolaou E."/>
            <person name="Quail M.A."/>
            <person name="Quinn J."/>
            <person name="Santos M.C."/>
            <person name="Schmitzberger F.F."/>
            <person name="Sherlock G."/>
            <person name="Shah P."/>
            <person name="Silverstein K.A."/>
            <person name="Skrzypek M.S."/>
            <person name="Soll D."/>
            <person name="Staggs R."/>
            <person name="Stansfield I."/>
            <person name="Stumpf M.P."/>
            <person name="Sudbery P.E."/>
            <person name="Srikantha T."/>
            <person name="Zeng Q."/>
            <person name="Berman J."/>
            <person name="Berriman M."/>
            <person name="Heitman J."/>
            <person name="Gow N.A."/>
            <person name="Lorenz M.C."/>
            <person name="Birren B.W."/>
            <person name="Kellis M."/>
            <person name="Cuomo C.A."/>
        </authorList>
    </citation>
    <scope>NUCLEOTIDE SEQUENCE [LARGE SCALE GENOMIC DNA]</scope>
    <source>
        <strain evidence="6">ATCC MYA-3404 / T1</strain>
    </source>
</reference>
<dbReference type="GO" id="GO:0006216">
    <property type="term" value="P:cytidine catabolic process"/>
    <property type="evidence" value="ECO:0007669"/>
    <property type="project" value="EnsemblFungi"/>
</dbReference>
<dbReference type="STRING" id="294747.C5M750"/>
<dbReference type="PANTHER" id="PTHR12304:SF4">
    <property type="entry name" value="URIDINE NUCLEOSIDASE"/>
    <property type="match status" value="1"/>
</dbReference>
<accession>C5M750</accession>
<dbReference type="GO" id="GO:0045437">
    <property type="term" value="F:uridine nucleosidase activity"/>
    <property type="evidence" value="ECO:0007669"/>
    <property type="project" value="EnsemblFungi"/>
</dbReference>
<evidence type="ECO:0000259" key="4">
    <source>
        <dbReference type="Pfam" id="PF01156"/>
    </source>
</evidence>
<dbReference type="GO" id="GO:0006152">
    <property type="term" value="P:purine nucleoside catabolic process"/>
    <property type="evidence" value="ECO:0007669"/>
    <property type="project" value="TreeGrafter"/>
</dbReference>
<dbReference type="Proteomes" id="UP000002037">
    <property type="component" value="Unassembled WGS sequence"/>
</dbReference>
<evidence type="ECO:0000313" key="5">
    <source>
        <dbReference type="EMBL" id="EER34820.1"/>
    </source>
</evidence>
<dbReference type="InterPro" id="IPR001910">
    <property type="entry name" value="Inosine/uridine_hydrolase_dom"/>
</dbReference>
<feature type="domain" description="Inosine/uridine-preferring nucleoside hydrolase" evidence="4">
    <location>
        <begin position="8"/>
        <end position="315"/>
    </location>
</feature>
<comment type="similarity">
    <text evidence="1">Belongs to the IUNH family.</text>
</comment>
<dbReference type="RefSeq" id="XP_002547375.1">
    <property type="nucleotide sequence ID" value="XM_002547329.1"/>
</dbReference>
<keyword evidence="6" id="KW-1185">Reference proteome</keyword>
<dbReference type="GO" id="GO:0008477">
    <property type="term" value="F:purine nucleosidase activity"/>
    <property type="evidence" value="ECO:0007669"/>
    <property type="project" value="TreeGrafter"/>
</dbReference>